<evidence type="ECO:0000313" key="4">
    <source>
        <dbReference type="Proteomes" id="UP000297900"/>
    </source>
</evidence>
<evidence type="ECO:0000259" key="2">
    <source>
        <dbReference type="Pfam" id="PF10091"/>
    </source>
</evidence>
<name>A0A4Y8LY25_9BACL</name>
<dbReference type="Gene3D" id="1.50.10.140">
    <property type="match status" value="1"/>
</dbReference>
<keyword evidence="1" id="KW-0732">Signal</keyword>
<dbReference type="EMBL" id="SOMN01000014">
    <property type="protein sequence ID" value="TFE26340.1"/>
    <property type="molecule type" value="Genomic_DNA"/>
</dbReference>
<dbReference type="InterPro" id="IPR019282">
    <property type="entry name" value="Glycoamylase-like_cons_dom"/>
</dbReference>
<dbReference type="Proteomes" id="UP000297900">
    <property type="component" value="Unassembled WGS sequence"/>
</dbReference>
<sequence length="434" mass="48020">MKITKSFAAVSLVVALLLSGCTNADPSSGMKSVEEPLLEKESRSSFDFFWKEANTDPASPGYGLIRDRAPGNPSLSSVASVGFGLTSIAIGAERGWVSRKEAEERVIGTLKTLEQNASHRNGFFYHFLQMSDAAKADGSEVSIIDTAIALNGAITVGEYFGGEAKELAENIYARVDWEWFRDPACDMFYMSYRDNEGFSGHWDFYAEQLMLYFLAAGSPTHPVDPGMFYKFTRHSTSYGDGEKFIHSWFGSIFTYQYSHAWFDLRGRADKTGVDWWHNSRIASLANRQFSIDQSKSFKTYGPDAWGLTASDAPRGYEGRYGAAPSGISNDQHLADGTLAPAGALGSIAFMPEESITALKHYYGIPELVGNYGLKDAYNTSITPAWFAPDVIGIDKGITLLMIENYRTGFVWKWFMKNARVRKGLEAVGMSEGHK</sequence>
<keyword evidence="4" id="KW-1185">Reference proteome</keyword>
<organism evidence="3 4">
    <name type="scientific">Cohnella luojiensis</name>
    <dbReference type="NCBI Taxonomy" id="652876"/>
    <lineage>
        <taxon>Bacteria</taxon>
        <taxon>Bacillati</taxon>
        <taxon>Bacillota</taxon>
        <taxon>Bacilli</taxon>
        <taxon>Bacillales</taxon>
        <taxon>Paenibacillaceae</taxon>
        <taxon>Cohnella</taxon>
    </lineage>
</organism>
<protein>
    <recommendedName>
        <fullName evidence="2">Glycoamylase-like domain-containing protein</fullName>
    </recommendedName>
</protein>
<dbReference type="AlphaFoldDB" id="A0A4Y8LY25"/>
<evidence type="ECO:0000256" key="1">
    <source>
        <dbReference type="SAM" id="SignalP"/>
    </source>
</evidence>
<dbReference type="Pfam" id="PF10091">
    <property type="entry name" value="Glycoamylase"/>
    <property type="match status" value="1"/>
</dbReference>
<feature type="signal peptide" evidence="1">
    <location>
        <begin position="1"/>
        <end position="24"/>
    </location>
</feature>
<dbReference type="PROSITE" id="PS51257">
    <property type="entry name" value="PROKAR_LIPOPROTEIN"/>
    <property type="match status" value="1"/>
</dbReference>
<accession>A0A4Y8LY25</accession>
<evidence type="ECO:0000313" key="3">
    <source>
        <dbReference type="EMBL" id="TFE26340.1"/>
    </source>
</evidence>
<feature type="chain" id="PRO_5038393497" description="Glycoamylase-like domain-containing protein" evidence="1">
    <location>
        <begin position="25"/>
        <end position="434"/>
    </location>
</feature>
<proteinExistence type="predicted"/>
<gene>
    <name evidence="3" type="ORF">E2980_11735</name>
</gene>
<reference evidence="3 4" key="1">
    <citation type="submission" date="2019-03" db="EMBL/GenBank/DDBJ databases">
        <title>Cohnella endophytica sp. nov., a novel endophytic bacterium isolated from bark of Sonneratia apetala.</title>
        <authorList>
            <person name="Tuo L."/>
        </authorList>
    </citation>
    <scope>NUCLEOTIDE SEQUENCE [LARGE SCALE GENOMIC DNA]</scope>
    <source>
        <strain evidence="3 4">CCTCC AB 208254</strain>
    </source>
</reference>
<dbReference type="OrthoDB" id="5937621at2"/>
<comment type="caution">
    <text evidence="3">The sequence shown here is derived from an EMBL/GenBank/DDBJ whole genome shotgun (WGS) entry which is preliminary data.</text>
</comment>
<feature type="domain" description="Glycoamylase-like" evidence="2">
    <location>
        <begin position="201"/>
        <end position="417"/>
    </location>
</feature>